<evidence type="ECO:0000313" key="2">
    <source>
        <dbReference type="EMBL" id="EGT43836.1"/>
    </source>
</evidence>
<keyword evidence="3" id="KW-1185">Reference proteome</keyword>
<dbReference type="PANTHER" id="PTHR47250:SF2">
    <property type="entry name" value="SET DOMAIN-CONTAINING PROTEIN"/>
    <property type="match status" value="1"/>
</dbReference>
<reference evidence="3" key="1">
    <citation type="submission" date="2011-07" db="EMBL/GenBank/DDBJ databases">
        <authorList>
            <consortium name="Caenorhabditis brenneri Sequencing and Analysis Consortium"/>
            <person name="Wilson R.K."/>
        </authorList>
    </citation>
    <scope>NUCLEOTIDE SEQUENCE [LARGE SCALE GENOMIC DNA]</scope>
    <source>
        <strain evidence="3">PB2801</strain>
    </source>
</reference>
<evidence type="ECO:0000259" key="1">
    <source>
        <dbReference type="PROSITE" id="PS50280"/>
    </source>
</evidence>
<dbReference type="OrthoDB" id="1045173at2759"/>
<dbReference type="InParanoid" id="G0P343"/>
<dbReference type="HOGENOM" id="CLU_022905_1_0_1"/>
<dbReference type="eggNOG" id="KOG1082">
    <property type="taxonomic scope" value="Eukaryota"/>
</dbReference>
<dbReference type="SUPFAM" id="SSF82199">
    <property type="entry name" value="SET domain"/>
    <property type="match status" value="1"/>
</dbReference>
<evidence type="ECO:0000313" key="3">
    <source>
        <dbReference type="Proteomes" id="UP000008068"/>
    </source>
</evidence>
<dbReference type="SMART" id="SM00317">
    <property type="entry name" value="SET"/>
    <property type="match status" value="1"/>
</dbReference>
<dbReference type="Proteomes" id="UP000008068">
    <property type="component" value="Unassembled WGS sequence"/>
</dbReference>
<dbReference type="InterPro" id="IPR053105">
    <property type="entry name" value="Class_V-like_SAM-MTase"/>
</dbReference>
<dbReference type="AlphaFoldDB" id="G0P343"/>
<feature type="domain" description="SET" evidence="1">
    <location>
        <begin position="285"/>
        <end position="434"/>
    </location>
</feature>
<dbReference type="Pfam" id="PF00856">
    <property type="entry name" value="SET"/>
    <property type="match status" value="1"/>
</dbReference>
<dbReference type="PANTHER" id="PTHR47250">
    <property type="entry name" value="HISTONE-LYSINE N-METHYLTRANSFERASE SET-6"/>
    <property type="match status" value="1"/>
</dbReference>
<dbReference type="STRING" id="135651.G0P343"/>
<sequence length="497" mass="57704">MSTGTFESLTNKILIGIAGAEPPFECQGDYKPYSRANNAGKCGILKKQAAFVSMLPNDKYLREERKKFLEMLGKSGHWDFERFMHGEAEKVNAKFLAEKYFLARYNTEKGYKELEKDQARVEENKKKRIRMTDRILRPYLNQYQPPEERILISQNITFNELDPIPVYCDMTAKLEDLVIPKTLAFDYTDCNFVNRELEPELVEAVEMSLDPRNHIKCECDGKNILCYENEDCPCYKMNKDMQALRSVNNTEPPCEFNCGFACSDACGCKGRCYNNALLLPHRFLFPLEIFRSDSVIGFQVMCPVFIPAGTPILEFNGEILELGTLNKLGPLYNEHIAYSLQCSFSDDTDFRNFFNQLNFADEYKEVLTNLYRKKEFWIDPMNFGNVGRMISHSCCPNLEVLRVYRKSLSPAHVSLVMVAIEDIYPRTPFSFDYGPKYKIDSKRSLQNYCRCGLFSCQGKGNQNEEFKKLDTFNMALIIQKLHKMRRDAYERNVKRKD</sequence>
<name>G0P343_CAEBE</name>
<gene>
    <name evidence="2" type="ORF">CAEBREN_06889</name>
</gene>
<dbReference type="EMBL" id="GL380036">
    <property type="protein sequence ID" value="EGT43836.1"/>
    <property type="molecule type" value="Genomic_DNA"/>
</dbReference>
<accession>G0P343</accession>
<proteinExistence type="predicted"/>
<dbReference type="InterPro" id="IPR046341">
    <property type="entry name" value="SET_dom_sf"/>
</dbReference>
<dbReference type="InterPro" id="IPR001214">
    <property type="entry name" value="SET_dom"/>
</dbReference>
<protein>
    <recommendedName>
        <fullName evidence="1">SET domain-containing protein</fullName>
    </recommendedName>
</protein>
<dbReference type="PROSITE" id="PS50280">
    <property type="entry name" value="SET"/>
    <property type="match status" value="1"/>
</dbReference>
<organism evidence="3">
    <name type="scientific">Caenorhabditis brenneri</name>
    <name type="common">Nematode worm</name>
    <dbReference type="NCBI Taxonomy" id="135651"/>
    <lineage>
        <taxon>Eukaryota</taxon>
        <taxon>Metazoa</taxon>
        <taxon>Ecdysozoa</taxon>
        <taxon>Nematoda</taxon>
        <taxon>Chromadorea</taxon>
        <taxon>Rhabditida</taxon>
        <taxon>Rhabditina</taxon>
        <taxon>Rhabditomorpha</taxon>
        <taxon>Rhabditoidea</taxon>
        <taxon>Rhabditidae</taxon>
        <taxon>Peloderinae</taxon>
        <taxon>Caenorhabditis</taxon>
    </lineage>
</organism>
<dbReference type="Gene3D" id="2.170.270.10">
    <property type="entry name" value="SET domain"/>
    <property type="match status" value="1"/>
</dbReference>